<dbReference type="AlphaFoldDB" id="A0AAE4AKV9"/>
<evidence type="ECO:0000313" key="1">
    <source>
        <dbReference type="EMBL" id="MDQ0152470.1"/>
    </source>
</evidence>
<comment type="caution">
    <text evidence="1">The sequence shown here is derived from an EMBL/GenBank/DDBJ whole genome shotgun (WGS) entry which is preliminary data.</text>
</comment>
<organism evidence="1 2">
    <name type="scientific">Moryella indoligenes</name>
    <dbReference type="NCBI Taxonomy" id="371674"/>
    <lineage>
        <taxon>Bacteria</taxon>
        <taxon>Bacillati</taxon>
        <taxon>Bacillota</taxon>
        <taxon>Clostridia</taxon>
        <taxon>Lachnospirales</taxon>
        <taxon>Lachnospiraceae</taxon>
        <taxon>Moryella</taxon>
    </lineage>
</organism>
<reference evidence="1" key="1">
    <citation type="submission" date="2023-07" db="EMBL/GenBank/DDBJ databases">
        <title>Genomic Encyclopedia of Type Strains, Phase IV (KMG-IV): sequencing the most valuable type-strain genomes for metagenomic binning, comparative biology and taxonomic classification.</title>
        <authorList>
            <person name="Goeker M."/>
        </authorList>
    </citation>
    <scope>NUCLEOTIDE SEQUENCE</scope>
    <source>
        <strain evidence="1">DSM 19659</strain>
    </source>
</reference>
<accession>A0AAE4AKV9</accession>
<keyword evidence="2" id="KW-1185">Reference proteome</keyword>
<name>A0AAE4AKV9_9FIRM</name>
<dbReference type="Pfam" id="PF20217">
    <property type="entry name" value="DUF6577"/>
    <property type="match status" value="1"/>
</dbReference>
<sequence length="75" mass="8766">MNFLLFFQNTANDGVIFMKQLPVSSVSSGEYDGIFHQAFRDFYIDESQLFRYAKRRNAKNKVLLHISKSDLRMGL</sequence>
<dbReference type="Proteomes" id="UP001241537">
    <property type="component" value="Unassembled WGS sequence"/>
</dbReference>
<dbReference type="InterPro" id="IPR046484">
    <property type="entry name" value="DUF6577"/>
</dbReference>
<proteinExistence type="predicted"/>
<dbReference type="EMBL" id="JAUSTO010000006">
    <property type="protein sequence ID" value="MDQ0152470.1"/>
    <property type="molecule type" value="Genomic_DNA"/>
</dbReference>
<gene>
    <name evidence="1" type="ORF">J2S20_001162</name>
</gene>
<evidence type="ECO:0000313" key="2">
    <source>
        <dbReference type="Proteomes" id="UP001241537"/>
    </source>
</evidence>
<protein>
    <submittedName>
        <fullName evidence="1">Uncharacterized protein</fullName>
    </submittedName>
</protein>